<evidence type="ECO:0000256" key="1">
    <source>
        <dbReference type="ARBA" id="ARBA00007274"/>
    </source>
</evidence>
<dbReference type="EC" id="2.3.1.30" evidence="2"/>
<evidence type="ECO:0000313" key="7">
    <source>
        <dbReference type="EMBL" id="MBK1780799.1"/>
    </source>
</evidence>
<gene>
    <name evidence="7" type="ORF">JHL22_06160</name>
</gene>
<dbReference type="CDD" id="cd03354">
    <property type="entry name" value="LbH_SAT"/>
    <property type="match status" value="1"/>
</dbReference>
<dbReference type="SUPFAM" id="SSF51161">
    <property type="entry name" value="Trimeric LpxA-like enzymes"/>
    <property type="match status" value="1"/>
</dbReference>
<comment type="similarity">
    <text evidence="1">Belongs to the transferase hexapeptide repeat family.</text>
</comment>
<comment type="catalytic activity">
    <reaction evidence="6">
        <text>L-serine + acetyl-CoA = O-acetyl-L-serine + CoA</text>
        <dbReference type="Rhea" id="RHEA:24560"/>
        <dbReference type="ChEBI" id="CHEBI:33384"/>
        <dbReference type="ChEBI" id="CHEBI:57287"/>
        <dbReference type="ChEBI" id="CHEBI:57288"/>
        <dbReference type="ChEBI" id="CHEBI:58340"/>
        <dbReference type="EC" id="2.3.1.30"/>
    </reaction>
</comment>
<dbReference type="Pfam" id="PF00132">
    <property type="entry name" value="Hexapep"/>
    <property type="match status" value="1"/>
</dbReference>
<keyword evidence="5" id="KW-0012">Acyltransferase</keyword>
<comment type="caution">
    <text evidence="7">The sequence shown here is derived from an EMBL/GenBank/DDBJ whole genome shotgun (WGS) entry which is preliminary data.</text>
</comment>
<keyword evidence="4" id="KW-0808">Transferase</keyword>
<dbReference type="RefSeq" id="WP_200235051.1">
    <property type="nucleotide sequence ID" value="NZ_JAENGP010000005.1"/>
</dbReference>
<dbReference type="PANTHER" id="PTHR42811">
    <property type="entry name" value="SERINE ACETYLTRANSFERASE"/>
    <property type="match status" value="1"/>
</dbReference>
<evidence type="ECO:0000256" key="2">
    <source>
        <dbReference type="ARBA" id="ARBA00013266"/>
    </source>
</evidence>
<proteinExistence type="inferred from homology"/>
<dbReference type="NCBIfam" id="NF041874">
    <property type="entry name" value="EPS_EpsC"/>
    <property type="match status" value="1"/>
</dbReference>
<dbReference type="Gene3D" id="2.160.10.10">
    <property type="entry name" value="Hexapeptide repeat proteins"/>
    <property type="match status" value="1"/>
</dbReference>
<evidence type="ECO:0000256" key="4">
    <source>
        <dbReference type="ARBA" id="ARBA00022679"/>
    </source>
</evidence>
<evidence type="ECO:0000256" key="3">
    <source>
        <dbReference type="ARBA" id="ARBA00022605"/>
    </source>
</evidence>
<keyword evidence="8" id="KW-1185">Reference proteome</keyword>
<evidence type="ECO:0000256" key="5">
    <source>
        <dbReference type="ARBA" id="ARBA00023315"/>
    </source>
</evidence>
<evidence type="ECO:0000313" key="8">
    <source>
        <dbReference type="Proteomes" id="UP000635316"/>
    </source>
</evidence>
<name>A0ABS1EAE4_9BURK</name>
<dbReference type="Proteomes" id="UP000635316">
    <property type="component" value="Unassembled WGS sequence"/>
</dbReference>
<keyword evidence="3" id="KW-0028">Amino-acid biosynthesis</keyword>
<protein>
    <recommendedName>
        <fullName evidence="2">serine O-acetyltransferase</fullName>
        <ecNumber evidence="2">2.3.1.30</ecNumber>
    </recommendedName>
</protein>
<sequence length="318" mass="34665">MPIFKCDSKSDNPQVFPLDDIVCGLREARHKWRVSQNRQHEIGGRHLPSPSAISDALDSLIGALFPMRLGPNDLLQETEDYYVGYTIGVALNVLLAQVRLEVKYQYRNDSLDAEALEARAVEIMQAFSMALPRIRSQLDTDVNAAYVGDPAAGSVDEVLLCYPGILAMIYHRIAHDFYKLDAKLVARIIAELAHSQTGIDIHPGAQIGEGFFIDHGTGVVIGETTIIGERVRVYQAVTLGAKSFPVKEDGSLHKGLARHPIVEDDVVIYAGATILGRVTIGKGATVGGNVWLTHDVAPGSFVSQASSSDERFFQKNGE</sequence>
<dbReference type="InterPro" id="IPR045304">
    <property type="entry name" value="LbH_SAT"/>
</dbReference>
<dbReference type="EMBL" id="JAENGP010000005">
    <property type="protein sequence ID" value="MBK1780799.1"/>
    <property type="molecule type" value="Genomic_DNA"/>
</dbReference>
<organism evidence="7 8">
    <name type="scientific">Advenella mandrilli</name>
    <dbReference type="NCBI Taxonomy" id="2800330"/>
    <lineage>
        <taxon>Bacteria</taxon>
        <taxon>Pseudomonadati</taxon>
        <taxon>Pseudomonadota</taxon>
        <taxon>Betaproteobacteria</taxon>
        <taxon>Burkholderiales</taxon>
        <taxon>Alcaligenaceae</taxon>
    </lineage>
</organism>
<accession>A0ABS1EAE4</accession>
<evidence type="ECO:0000256" key="6">
    <source>
        <dbReference type="ARBA" id="ARBA00049486"/>
    </source>
</evidence>
<dbReference type="InterPro" id="IPR042122">
    <property type="entry name" value="Ser_AcTrfase_N_sf"/>
</dbReference>
<reference evidence="7 8" key="1">
    <citation type="submission" date="2020-12" db="EMBL/GenBank/DDBJ databases">
        <authorList>
            <person name="Lu T."/>
            <person name="Wang Q."/>
            <person name="Han X."/>
        </authorList>
    </citation>
    <scope>NUCLEOTIDE SEQUENCE [LARGE SCALE GENOMIC DNA]</scope>
    <source>
        <strain evidence="7 8">WQ 585</strain>
    </source>
</reference>
<dbReference type="Gene3D" id="1.10.3130.10">
    <property type="entry name" value="serine acetyltransferase, domain 1"/>
    <property type="match status" value="1"/>
</dbReference>
<dbReference type="InterPro" id="IPR011004">
    <property type="entry name" value="Trimer_LpxA-like_sf"/>
</dbReference>
<dbReference type="InterPro" id="IPR001451">
    <property type="entry name" value="Hexapep"/>
</dbReference>
<dbReference type="InterPro" id="IPR053376">
    <property type="entry name" value="Serine_acetyltransferase"/>
</dbReference>